<dbReference type="PROSITE" id="PS50940">
    <property type="entry name" value="CHIT_BIND_II"/>
    <property type="match status" value="2"/>
</dbReference>
<sequence length="354" mass="37285">MRAHYVLACLAVLVATTGAANIRPTVKVVNNSLYRRYVCLNKSNGFRALVPGSCSRFYECQNGVASETSCPGFYDPKVQGCVNYNTGCVEVMQVAGPVVSNNVEPCGETTCTTPTTTTCTTTTCTTTTTTTCTTTTCTTTTTTTCTTTTCTTPTTTTCTTTTTTCKTTTTTTCTTTTCAPITTPTTCTTTTCAPITTPTTCTTTTCAPITTPTTCTTTTCAPITTPTTCTTTTCSGQITTTACAPGSSSGKVRPSSVYVRPAARPLHSALPAVMDQHLMPLGGPSNELSMNLYTTYVCRNKPDGFMLASLTSCNYYYICRYGKPLQVSCGAKYFNALKGICDLPENTRCIQPRA</sequence>
<feature type="domain" description="Chitin-binding type-2" evidence="2">
    <location>
        <begin position="295"/>
        <end position="351"/>
    </location>
</feature>
<feature type="chain" id="PRO_5006456492" description="Chitin-binding type-2 domain-containing protein" evidence="1">
    <location>
        <begin position="20"/>
        <end position="354"/>
    </location>
</feature>
<organism evidence="3 4">
    <name type="scientific">Drosophila mojavensis</name>
    <name type="common">Fruit fly</name>
    <dbReference type="NCBI Taxonomy" id="7230"/>
    <lineage>
        <taxon>Eukaryota</taxon>
        <taxon>Metazoa</taxon>
        <taxon>Ecdysozoa</taxon>
        <taxon>Arthropoda</taxon>
        <taxon>Hexapoda</taxon>
        <taxon>Insecta</taxon>
        <taxon>Pterygota</taxon>
        <taxon>Neoptera</taxon>
        <taxon>Endopterygota</taxon>
        <taxon>Diptera</taxon>
        <taxon>Brachycera</taxon>
        <taxon>Muscomorpha</taxon>
        <taxon>Ephydroidea</taxon>
        <taxon>Drosophilidae</taxon>
        <taxon>Drosophila</taxon>
    </lineage>
</organism>
<dbReference type="Pfam" id="PF01607">
    <property type="entry name" value="CBM_14"/>
    <property type="match status" value="2"/>
</dbReference>
<accession>B4KGD7</accession>
<dbReference type="SMART" id="SM00494">
    <property type="entry name" value="ChtBD2"/>
    <property type="match status" value="2"/>
</dbReference>
<dbReference type="OrthoDB" id="6020543at2759"/>
<dbReference type="InterPro" id="IPR002557">
    <property type="entry name" value="Chitin-bd_dom"/>
</dbReference>
<dbReference type="GO" id="GO:0005576">
    <property type="term" value="C:extracellular region"/>
    <property type="evidence" value="ECO:0007669"/>
    <property type="project" value="InterPro"/>
</dbReference>
<name>B4KGD7_DROMO</name>
<dbReference type="FunCoup" id="B4KGD7">
    <property type="interactions" value="21"/>
</dbReference>
<protein>
    <recommendedName>
        <fullName evidence="2">Chitin-binding type-2 domain-containing protein</fullName>
    </recommendedName>
</protein>
<reference evidence="3 4" key="1">
    <citation type="journal article" date="2007" name="Nature">
        <title>Evolution of genes and genomes on the Drosophila phylogeny.</title>
        <authorList>
            <consortium name="Drosophila 12 Genomes Consortium"/>
            <person name="Clark A.G."/>
            <person name="Eisen M.B."/>
            <person name="Smith D.R."/>
            <person name="Bergman C.M."/>
            <person name="Oliver B."/>
            <person name="Markow T.A."/>
            <person name="Kaufman T.C."/>
            <person name="Kellis M."/>
            <person name="Gelbart W."/>
            <person name="Iyer V.N."/>
            <person name="Pollard D.A."/>
            <person name="Sackton T.B."/>
            <person name="Larracuente A.M."/>
            <person name="Singh N.D."/>
            <person name="Abad J.P."/>
            <person name="Abt D.N."/>
            <person name="Adryan B."/>
            <person name="Aguade M."/>
            <person name="Akashi H."/>
            <person name="Anderson W.W."/>
            <person name="Aquadro C.F."/>
            <person name="Ardell D.H."/>
            <person name="Arguello R."/>
            <person name="Artieri C.G."/>
            <person name="Barbash D.A."/>
            <person name="Barker D."/>
            <person name="Barsanti P."/>
            <person name="Batterham P."/>
            <person name="Batzoglou S."/>
            <person name="Begun D."/>
            <person name="Bhutkar A."/>
            <person name="Blanco E."/>
            <person name="Bosak S.A."/>
            <person name="Bradley R.K."/>
            <person name="Brand A.D."/>
            <person name="Brent M.R."/>
            <person name="Brooks A.N."/>
            <person name="Brown R.H."/>
            <person name="Butlin R.K."/>
            <person name="Caggese C."/>
            <person name="Calvi B.R."/>
            <person name="Bernardo de Carvalho A."/>
            <person name="Caspi A."/>
            <person name="Castrezana S."/>
            <person name="Celniker S.E."/>
            <person name="Chang J.L."/>
            <person name="Chapple C."/>
            <person name="Chatterji S."/>
            <person name="Chinwalla A."/>
            <person name="Civetta A."/>
            <person name="Clifton S.W."/>
            <person name="Comeron J.M."/>
            <person name="Costello J.C."/>
            <person name="Coyne J.A."/>
            <person name="Daub J."/>
            <person name="David R.G."/>
            <person name="Delcher A.L."/>
            <person name="Delehaunty K."/>
            <person name="Do C.B."/>
            <person name="Ebling H."/>
            <person name="Edwards K."/>
            <person name="Eickbush T."/>
            <person name="Evans J.D."/>
            <person name="Filipski A."/>
            <person name="Findeiss S."/>
            <person name="Freyhult E."/>
            <person name="Fulton L."/>
            <person name="Fulton R."/>
            <person name="Garcia A.C."/>
            <person name="Gardiner A."/>
            <person name="Garfield D.A."/>
            <person name="Garvin B.E."/>
            <person name="Gibson G."/>
            <person name="Gilbert D."/>
            <person name="Gnerre S."/>
            <person name="Godfrey J."/>
            <person name="Good R."/>
            <person name="Gotea V."/>
            <person name="Gravely B."/>
            <person name="Greenberg A.J."/>
            <person name="Griffiths-Jones S."/>
            <person name="Gross S."/>
            <person name="Guigo R."/>
            <person name="Gustafson E.A."/>
            <person name="Haerty W."/>
            <person name="Hahn M.W."/>
            <person name="Halligan D.L."/>
            <person name="Halpern A.L."/>
            <person name="Halter G.M."/>
            <person name="Han M.V."/>
            <person name="Heger A."/>
            <person name="Hillier L."/>
            <person name="Hinrichs A.S."/>
            <person name="Holmes I."/>
            <person name="Hoskins R.A."/>
            <person name="Hubisz M.J."/>
            <person name="Hultmark D."/>
            <person name="Huntley M.A."/>
            <person name="Jaffe D.B."/>
            <person name="Jagadeeshan S."/>
            <person name="Jeck W.R."/>
            <person name="Johnson J."/>
            <person name="Jones C.D."/>
            <person name="Jordan W.C."/>
            <person name="Karpen G.H."/>
            <person name="Kataoka E."/>
            <person name="Keightley P.D."/>
            <person name="Kheradpour P."/>
            <person name="Kirkness E.F."/>
            <person name="Koerich L.B."/>
            <person name="Kristiansen K."/>
            <person name="Kudrna D."/>
            <person name="Kulathinal R.J."/>
            <person name="Kumar S."/>
            <person name="Kwok R."/>
            <person name="Lander E."/>
            <person name="Langley C.H."/>
            <person name="Lapoint R."/>
            <person name="Lazzaro B.P."/>
            <person name="Lee S.J."/>
            <person name="Levesque L."/>
            <person name="Li R."/>
            <person name="Lin C.F."/>
            <person name="Lin M.F."/>
            <person name="Lindblad-Toh K."/>
            <person name="Llopart A."/>
            <person name="Long M."/>
            <person name="Low L."/>
            <person name="Lozovsky E."/>
            <person name="Lu J."/>
            <person name="Luo M."/>
            <person name="Machado C.A."/>
            <person name="Makalowski W."/>
            <person name="Marzo M."/>
            <person name="Matsuda M."/>
            <person name="Matzkin L."/>
            <person name="McAllister B."/>
            <person name="McBride C.S."/>
            <person name="McKernan B."/>
            <person name="McKernan K."/>
            <person name="Mendez-Lago M."/>
            <person name="Minx P."/>
            <person name="Mollenhauer M.U."/>
            <person name="Montooth K."/>
            <person name="Mount S.M."/>
            <person name="Mu X."/>
            <person name="Myers E."/>
            <person name="Negre B."/>
            <person name="Newfeld S."/>
            <person name="Nielsen R."/>
            <person name="Noor M.A."/>
            <person name="O'Grady P."/>
            <person name="Pachter L."/>
            <person name="Papaceit M."/>
            <person name="Parisi M.J."/>
            <person name="Parisi M."/>
            <person name="Parts L."/>
            <person name="Pedersen J.S."/>
            <person name="Pesole G."/>
            <person name="Phillippy A.M."/>
            <person name="Ponting C.P."/>
            <person name="Pop M."/>
            <person name="Porcelli D."/>
            <person name="Powell J.R."/>
            <person name="Prohaska S."/>
            <person name="Pruitt K."/>
            <person name="Puig M."/>
            <person name="Quesneville H."/>
            <person name="Ram K.R."/>
            <person name="Rand D."/>
            <person name="Rasmussen M.D."/>
            <person name="Reed L.K."/>
            <person name="Reenan R."/>
            <person name="Reily A."/>
            <person name="Remington K.A."/>
            <person name="Rieger T.T."/>
            <person name="Ritchie M.G."/>
            <person name="Robin C."/>
            <person name="Rogers Y.H."/>
            <person name="Rohde C."/>
            <person name="Rozas J."/>
            <person name="Rubenfield M.J."/>
            <person name="Ruiz A."/>
            <person name="Russo S."/>
            <person name="Salzberg S.L."/>
            <person name="Sanchez-Gracia A."/>
            <person name="Saranga D.J."/>
            <person name="Sato H."/>
            <person name="Schaeffer S.W."/>
            <person name="Schatz M.C."/>
            <person name="Schlenke T."/>
            <person name="Schwartz R."/>
            <person name="Segarra C."/>
            <person name="Singh R.S."/>
            <person name="Sirot L."/>
            <person name="Sirota M."/>
            <person name="Sisneros N.B."/>
            <person name="Smith C.D."/>
            <person name="Smith T.F."/>
            <person name="Spieth J."/>
            <person name="Stage D.E."/>
            <person name="Stark A."/>
            <person name="Stephan W."/>
            <person name="Strausberg R.L."/>
            <person name="Strempel S."/>
            <person name="Sturgill D."/>
            <person name="Sutton G."/>
            <person name="Sutton G.G."/>
            <person name="Tao W."/>
            <person name="Teichmann S."/>
            <person name="Tobari Y.N."/>
            <person name="Tomimura Y."/>
            <person name="Tsolas J.M."/>
            <person name="Valente V.L."/>
            <person name="Venter E."/>
            <person name="Venter J.C."/>
            <person name="Vicario S."/>
            <person name="Vieira F.G."/>
            <person name="Vilella A.J."/>
            <person name="Villasante A."/>
            <person name="Walenz B."/>
            <person name="Wang J."/>
            <person name="Wasserman M."/>
            <person name="Watts T."/>
            <person name="Wilson D."/>
            <person name="Wilson R.K."/>
            <person name="Wing R.A."/>
            <person name="Wolfner M.F."/>
            <person name="Wong A."/>
            <person name="Wong G.K."/>
            <person name="Wu C.I."/>
            <person name="Wu G."/>
            <person name="Yamamoto D."/>
            <person name="Yang H.P."/>
            <person name="Yang S.P."/>
            <person name="Yorke J.A."/>
            <person name="Yoshida K."/>
            <person name="Zdobnov E."/>
            <person name="Zhang P."/>
            <person name="Zhang Y."/>
            <person name="Zimin A.V."/>
            <person name="Baldwin J."/>
            <person name="Abdouelleil A."/>
            <person name="Abdulkadir J."/>
            <person name="Abebe A."/>
            <person name="Abera B."/>
            <person name="Abreu J."/>
            <person name="Acer S.C."/>
            <person name="Aftuck L."/>
            <person name="Alexander A."/>
            <person name="An P."/>
            <person name="Anderson E."/>
            <person name="Anderson S."/>
            <person name="Arachi H."/>
            <person name="Azer M."/>
            <person name="Bachantsang P."/>
            <person name="Barry A."/>
            <person name="Bayul T."/>
            <person name="Berlin A."/>
            <person name="Bessette D."/>
            <person name="Bloom T."/>
            <person name="Blye J."/>
            <person name="Boguslavskiy L."/>
            <person name="Bonnet C."/>
            <person name="Boukhgalter B."/>
            <person name="Bourzgui I."/>
            <person name="Brown A."/>
            <person name="Cahill P."/>
            <person name="Channer S."/>
            <person name="Cheshatsang Y."/>
            <person name="Chuda L."/>
            <person name="Citroen M."/>
            <person name="Collymore A."/>
            <person name="Cooke P."/>
            <person name="Costello M."/>
            <person name="D'Aco K."/>
            <person name="Daza R."/>
            <person name="De Haan G."/>
            <person name="DeGray S."/>
            <person name="DeMaso C."/>
            <person name="Dhargay N."/>
            <person name="Dooley K."/>
            <person name="Dooley E."/>
            <person name="Doricent M."/>
            <person name="Dorje P."/>
            <person name="Dorjee K."/>
            <person name="Dupes A."/>
            <person name="Elong R."/>
            <person name="Falk J."/>
            <person name="Farina A."/>
            <person name="Faro S."/>
            <person name="Ferguson D."/>
            <person name="Fisher S."/>
            <person name="Foley C.D."/>
            <person name="Franke A."/>
            <person name="Friedrich D."/>
            <person name="Gadbois L."/>
            <person name="Gearin G."/>
            <person name="Gearin C.R."/>
            <person name="Giannoukos G."/>
            <person name="Goode T."/>
            <person name="Graham J."/>
            <person name="Grandbois E."/>
            <person name="Grewal S."/>
            <person name="Gyaltsen K."/>
            <person name="Hafez N."/>
            <person name="Hagos B."/>
            <person name="Hall J."/>
            <person name="Henson C."/>
            <person name="Hollinger A."/>
            <person name="Honan T."/>
            <person name="Huard M.D."/>
            <person name="Hughes L."/>
            <person name="Hurhula B."/>
            <person name="Husby M.E."/>
            <person name="Kamat A."/>
            <person name="Kanga B."/>
            <person name="Kashin S."/>
            <person name="Khazanovich D."/>
            <person name="Kisner P."/>
            <person name="Lance K."/>
            <person name="Lara M."/>
            <person name="Lee W."/>
            <person name="Lennon N."/>
            <person name="Letendre F."/>
            <person name="LeVine R."/>
            <person name="Lipovsky A."/>
            <person name="Liu X."/>
            <person name="Liu J."/>
            <person name="Liu S."/>
            <person name="Lokyitsang T."/>
            <person name="Lokyitsang Y."/>
            <person name="Lubonja R."/>
            <person name="Lui A."/>
            <person name="MacDonald P."/>
            <person name="Magnisalis V."/>
            <person name="Maru K."/>
            <person name="Matthews C."/>
            <person name="McCusker W."/>
            <person name="McDonough S."/>
            <person name="Mehta T."/>
            <person name="Meldrim J."/>
            <person name="Meneus L."/>
            <person name="Mihai O."/>
            <person name="Mihalev A."/>
            <person name="Mihova T."/>
            <person name="Mittelman R."/>
            <person name="Mlenga V."/>
            <person name="Montmayeur A."/>
            <person name="Mulrain L."/>
            <person name="Navidi A."/>
            <person name="Naylor J."/>
            <person name="Negash T."/>
            <person name="Nguyen T."/>
            <person name="Nguyen N."/>
            <person name="Nicol R."/>
            <person name="Norbu C."/>
            <person name="Norbu N."/>
            <person name="Novod N."/>
            <person name="O'Neill B."/>
            <person name="Osman S."/>
            <person name="Markiewicz E."/>
            <person name="Oyono O.L."/>
            <person name="Patti C."/>
            <person name="Phunkhang P."/>
            <person name="Pierre F."/>
            <person name="Priest M."/>
            <person name="Raghuraman S."/>
            <person name="Rege F."/>
            <person name="Reyes R."/>
            <person name="Rise C."/>
            <person name="Rogov P."/>
            <person name="Ross K."/>
            <person name="Ryan E."/>
            <person name="Settipalli S."/>
            <person name="Shea T."/>
            <person name="Sherpa N."/>
            <person name="Shi L."/>
            <person name="Shih D."/>
            <person name="Sparrow T."/>
            <person name="Spaulding J."/>
            <person name="Stalker J."/>
            <person name="Stange-Thomann N."/>
            <person name="Stavropoulos S."/>
            <person name="Stone C."/>
            <person name="Strader C."/>
            <person name="Tesfaye S."/>
            <person name="Thomson T."/>
            <person name="Thoulutsang Y."/>
            <person name="Thoulutsang D."/>
            <person name="Topham K."/>
            <person name="Topping I."/>
            <person name="Tsamla T."/>
            <person name="Vassiliev H."/>
            <person name="Vo A."/>
            <person name="Wangchuk T."/>
            <person name="Wangdi T."/>
            <person name="Weiand M."/>
            <person name="Wilkinson J."/>
            <person name="Wilson A."/>
            <person name="Yadav S."/>
            <person name="Young G."/>
            <person name="Yu Q."/>
            <person name="Zembek L."/>
            <person name="Zhong D."/>
            <person name="Zimmer A."/>
            <person name="Zwirko Z."/>
            <person name="Jaffe D.B."/>
            <person name="Alvarez P."/>
            <person name="Brockman W."/>
            <person name="Butler J."/>
            <person name="Chin C."/>
            <person name="Gnerre S."/>
            <person name="Grabherr M."/>
            <person name="Kleber M."/>
            <person name="Mauceli E."/>
            <person name="MacCallum I."/>
        </authorList>
    </citation>
    <scope>NUCLEOTIDE SEQUENCE [LARGE SCALE GENOMIC DNA]</scope>
    <source>
        <strain evidence="4">Tucson 15081-1352.22</strain>
    </source>
</reference>
<evidence type="ECO:0000256" key="1">
    <source>
        <dbReference type="SAM" id="SignalP"/>
    </source>
</evidence>
<dbReference type="Gene3D" id="2.170.140.10">
    <property type="entry name" value="Chitin binding domain"/>
    <property type="match status" value="2"/>
</dbReference>
<dbReference type="HOGENOM" id="CLU_015989_0_0_1"/>
<dbReference type="SUPFAM" id="SSF57625">
    <property type="entry name" value="Invertebrate chitin-binding proteins"/>
    <property type="match status" value="2"/>
</dbReference>
<dbReference type="KEGG" id="dmo:Dmoj_GI11423"/>
<dbReference type="Proteomes" id="UP000009192">
    <property type="component" value="Unassembled WGS sequence"/>
</dbReference>
<evidence type="ECO:0000259" key="2">
    <source>
        <dbReference type="PROSITE" id="PS50940"/>
    </source>
</evidence>
<dbReference type="eggNOG" id="KOG2806">
    <property type="taxonomic scope" value="Eukaryota"/>
</dbReference>
<dbReference type="InParanoid" id="B4KGD7"/>
<dbReference type="EMBL" id="CH933807">
    <property type="protein sequence ID" value="EDW12133.2"/>
    <property type="molecule type" value="Genomic_DNA"/>
</dbReference>
<feature type="domain" description="Chitin-binding type-2" evidence="2">
    <location>
        <begin position="36"/>
        <end position="71"/>
    </location>
</feature>
<feature type="signal peptide" evidence="1">
    <location>
        <begin position="1"/>
        <end position="19"/>
    </location>
</feature>
<dbReference type="AlphaFoldDB" id="B4KGD7"/>
<dbReference type="GO" id="GO:0008061">
    <property type="term" value="F:chitin binding"/>
    <property type="evidence" value="ECO:0007669"/>
    <property type="project" value="InterPro"/>
</dbReference>
<keyword evidence="4" id="KW-1185">Reference proteome</keyword>
<dbReference type="FunFam" id="2.170.140.10:FF:000019">
    <property type="entry name" value="Mucin 26B"/>
    <property type="match status" value="1"/>
</dbReference>
<gene>
    <name evidence="3" type="primary">Dmoj\GI11423</name>
    <name evidence="3" type="ORF">Dmoj_GI11423</name>
</gene>
<dbReference type="SMR" id="B4KGD7"/>
<keyword evidence="1" id="KW-0732">Signal</keyword>
<proteinExistence type="predicted"/>
<evidence type="ECO:0000313" key="4">
    <source>
        <dbReference type="Proteomes" id="UP000009192"/>
    </source>
</evidence>
<dbReference type="InterPro" id="IPR036508">
    <property type="entry name" value="Chitin-bd_dom_sf"/>
</dbReference>
<evidence type="ECO:0000313" key="3">
    <source>
        <dbReference type="EMBL" id="EDW12133.2"/>
    </source>
</evidence>